<dbReference type="SUPFAM" id="SSF143724">
    <property type="entry name" value="PHP14-like"/>
    <property type="match status" value="1"/>
</dbReference>
<protein>
    <submittedName>
        <fullName evidence="1">Uncharacterized protein</fullName>
    </submittedName>
</protein>
<dbReference type="RefSeq" id="WP_096459611.1">
    <property type="nucleotide sequence ID" value="NZ_AP014936.1"/>
</dbReference>
<organism evidence="1 2">
    <name type="scientific">Sulfurifustis variabilis</name>
    <dbReference type="NCBI Taxonomy" id="1675686"/>
    <lineage>
        <taxon>Bacteria</taxon>
        <taxon>Pseudomonadati</taxon>
        <taxon>Pseudomonadota</taxon>
        <taxon>Gammaproteobacteria</taxon>
        <taxon>Acidiferrobacterales</taxon>
        <taxon>Acidiferrobacteraceae</taxon>
        <taxon>Sulfurifustis</taxon>
    </lineage>
</organism>
<name>A0A1B4V245_9GAMM</name>
<dbReference type="Proteomes" id="UP000218899">
    <property type="component" value="Chromosome"/>
</dbReference>
<reference evidence="1 2" key="1">
    <citation type="submission" date="2015-08" db="EMBL/GenBank/DDBJ databases">
        <title>Complete genome sequence of Sulfurifustis variabilis.</title>
        <authorList>
            <person name="Miura A."/>
            <person name="Kojima H."/>
            <person name="Fukui M."/>
        </authorList>
    </citation>
    <scope>NUCLEOTIDE SEQUENCE [LARGE SCALE GENOMIC DNA]</scope>
    <source>
        <strain evidence="2">skN76</strain>
    </source>
</reference>
<proteinExistence type="predicted"/>
<dbReference type="AlphaFoldDB" id="A0A1B4V245"/>
<dbReference type="OrthoDB" id="287584at2"/>
<evidence type="ECO:0000313" key="2">
    <source>
        <dbReference type="Proteomes" id="UP000218899"/>
    </source>
</evidence>
<dbReference type="KEGG" id="sva:SVA_0999"/>
<gene>
    <name evidence="1" type="ORF">SVA_0999</name>
</gene>
<keyword evidence="2" id="KW-1185">Reference proteome</keyword>
<dbReference type="EMBL" id="AP014936">
    <property type="protein sequence ID" value="BAU47578.1"/>
    <property type="molecule type" value="Genomic_DNA"/>
</dbReference>
<evidence type="ECO:0000313" key="1">
    <source>
        <dbReference type="EMBL" id="BAU47578.1"/>
    </source>
</evidence>
<accession>A0A1B4V245</accession>
<sequence length="125" mass="13605">MSAPLVVTSYCPGGRDCQGKFLQLVLDGVEHLVFAPSNQHGYHSQILERFLDERGIACRWDGQALRVDHPGLKVVGGGRFRLEQAKGALELWDNSQAYGRFDDAGIAEGLRAAAGPWSGLSVVIR</sequence>